<comment type="caution">
    <text evidence="1">The sequence shown here is derived from an EMBL/GenBank/DDBJ whole genome shotgun (WGS) entry which is preliminary data.</text>
</comment>
<dbReference type="AlphaFoldDB" id="A0A4R6SJS3"/>
<keyword evidence="2" id="KW-1185">Reference proteome</keyword>
<name>A0A4R6SJS3_LABRH</name>
<dbReference type="EMBL" id="SNXZ01000002">
    <property type="protein sequence ID" value="TDQ01258.1"/>
    <property type="molecule type" value="Genomic_DNA"/>
</dbReference>
<dbReference type="Proteomes" id="UP000295444">
    <property type="component" value="Unassembled WGS sequence"/>
</dbReference>
<reference evidence="1 2" key="1">
    <citation type="submission" date="2019-03" db="EMBL/GenBank/DDBJ databases">
        <title>Genomic Encyclopedia of Type Strains, Phase IV (KMG-IV): sequencing the most valuable type-strain genomes for metagenomic binning, comparative biology and taxonomic classification.</title>
        <authorList>
            <person name="Goeker M."/>
        </authorList>
    </citation>
    <scope>NUCLEOTIDE SEQUENCE [LARGE SCALE GENOMIC DNA]</scope>
    <source>
        <strain evidence="1 2">DSM 45361</strain>
    </source>
</reference>
<protein>
    <submittedName>
        <fullName evidence="1">Uncharacterized protein</fullName>
    </submittedName>
</protein>
<evidence type="ECO:0000313" key="2">
    <source>
        <dbReference type="Proteomes" id="UP000295444"/>
    </source>
</evidence>
<proteinExistence type="predicted"/>
<evidence type="ECO:0000313" key="1">
    <source>
        <dbReference type="EMBL" id="TDQ01258.1"/>
    </source>
</evidence>
<accession>A0A4R6SJS3</accession>
<organism evidence="1 2">
    <name type="scientific">Labedaea rhizosphaerae</name>
    <dbReference type="NCBI Taxonomy" id="598644"/>
    <lineage>
        <taxon>Bacteria</taxon>
        <taxon>Bacillati</taxon>
        <taxon>Actinomycetota</taxon>
        <taxon>Actinomycetes</taxon>
        <taxon>Pseudonocardiales</taxon>
        <taxon>Pseudonocardiaceae</taxon>
        <taxon>Labedaea</taxon>
    </lineage>
</organism>
<gene>
    <name evidence="1" type="ORF">EV186_1021126</name>
</gene>
<sequence length="77" mass="8953">MLTVGFCPPVEEHPFVFIASRFQDVTALQFRQLVSTEDYEFDMTAGIRRADIRWWDESPVAADVDYLNLYHRDPLSG</sequence>